<evidence type="ECO:0000313" key="1">
    <source>
        <dbReference type="EMBL" id="PSJ52224.1"/>
    </source>
</evidence>
<dbReference type="Proteomes" id="UP000240653">
    <property type="component" value="Unassembled WGS sequence"/>
</dbReference>
<keyword evidence="2" id="KW-1185">Reference proteome</keyword>
<reference evidence="1 2" key="1">
    <citation type="submission" date="2018-03" db="EMBL/GenBank/DDBJ databases">
        <title>The draft genome of Mesorhizobium soli JCM 19897.</title>
        <authorList>
            <person name="Li L."/>
            <person name="Liu L."/>
            <person name="Liang L."/>
            <person name="Wang T."/>
            <person name="Zhang X."/>
        </authorList>
    </citation>
    <scope>NUCLEOTIDE SEQUENCE [LARGE SCALE GENOMIC DNA]</scope>
    <source>
        <strain evidence="1 2">JCM 19897</strain>
    </source>
</reference>
<protein>
    <submittedName>
        <fullName evidence="1">Uncharacterized protein</fullName>
    </submittedName>
</protein>
<dbReference type="AlphaFoldDB" id="A0A2P7RPT5"/>
<organism evidence="1 2">
    <name type="scientific">Pseudaminobacter soli</name>
    <name type="common">ex Li et al. 2025</name>
    <dbReference type="NCBI Taxonomy" id="1295366"/>
    <lineage>
        <taxon>Bacteria</taxon>
        <taxon>Pseudomonadati</taxon>
        <taxon>Pseudomonadota</taxon>
        <taxon>Alphaproteobacteria</taxon>
        <taxon>Hyphomicrobiales</taxon>
        <taxon>Phyllobacteriaceae</taxon>
        <taxon>Pseudaminobacter</taxon>
    </lineage>
</organism>
<accession>A0A2P7RPT5</accession>
<dbReference type="EMBL" id="PXYL01000034">
    <property type="protein sequence ID" value="PSJ52224.1"/>
    <property type="molecule type" value="Genomic_DNA"/>
</dbReference>
<comment type="caution">
    <text evidence="1">The sequence shown here is derived from an EMBL/GenBank/DDBJ whole genome shotgun (WGS) entry which is preliminary data.</text>
</comment>
<gene>
    <name evidence="1" type="ORF">C7I85_29000</name>
</gene>
<proteinExistence type="predicted"/>
<sequence length="93" mass="10985">MGGGFHGFGGPFHGMGGGFHGMSGFHGFRGEEFRSFHGFRGERFHDGRFHHRHFFRDHDTFFIGLGVPWWYPYCDPYVYRYYGTCYPDYYSGY</sequence>
<evidence type="ECO:0000313" key="2">
    <source>
        <dbReference type="Proteomes" id="UP000240653"/>
    </source>
</evidence>
<name>A0A2P7RPT5_9HYPH</name>